<gene>
    <name evidence="4" type="ORF">H7C19_13895</name>
</gene>
<feature type="domain" description="HTH-type transcriptional regulator MT1864/Rv1816-like C-terminal" evidence="3">
    <location>
        <begin position="82"/>
        <end position="179"/>
    </location>
</feature>
<dbReference type="SUPFAM" id="SSF48498">
    <property type="entry name" value="Tetracyclin repressor-like, C-terminal domain"/>
    <property type="match status" value="1"/>
</dbReference>
<dbReference type="EMBL" id="JACJVP010000023">
    <property type="protein sequence ID" value="MBB6671779.1"/>
    <property type="molecule type" value="Genomic_DNA"/>
</dbReference>
<dbReference type="RefSeq" id="WP_185143244.1">
    <property type="nucleotide sequence ID" value="NZ_JACJVP010000023.1"/>
</dbReference>
<evidence type="ECO:0000313" key="5">
    <source>
        <dbReference type="Proteomes" id="UP000547209"/>
    </source>
</evidence>
<organism evidence="4 5">
    <name type="scientific">Cohnella nanjingensis</name>
    <dbReference type="NCBI Taxonomy" id="1387779"/>
    <lineage>
        <taxon>Bacteria</taxon>
        <taxon>Bacillati</taxon>
        <taxon>Bacillota</taxon>
        <taxon>Bacilli</taxon>
        <taxon>Bacillales</taxon>
        <taxon>Paenibacillaceae</taxon>
        <taxon>Cohnella</taxon>
    </lineage>
</organism>
<evidence type="ECO:0000256" key="1">
    <source>
        <dbReference type="ARBA" id="ARBA00023015"/>
    </source>
</evidence>
<evidence type="ECO:0000313" key="4">
    <source>
        <dbReference type="EMBL" id="MBB6671779.1"/>
    </source>
</evidence>
<accession>A0A7X0RT93</accession>
<dbReference type="Gene3D" id="1.10.10.60">
    <property type="entry name" value="Homeodomain-like"/>
    <property type="match status" value="1"/>
</dbReference>
<keyword evidence="5" id="KW-1185">Reference proteome</keyword>
<dbReference type="InterPro" id="IPR036271">
    <property type="entry name" value="Tet_transcr_reg_TetR-rel_C_sf"/>
</dbReference>
<sequence>MPRIGLDLPTLIHAATELADAQGLEAVTLASLAQKLQIRSPSLYNHVNGLPDLRRQLALSGLEQMTEQFTCALEDKTGGDSVRAFSYAYLAFARAHPGLYEAVQRAPEPDDRQLQEAGGRVVQMAVNALEGYGLRGDTALHAVRGIRSVLHGFVSLERQGGFGLPLDLDVTFRLLLDTFLEGVKVMQTKAGEGQSR</sequence>
<dbReference type="InterPro" id="IPR025996">
    <property type="entry name" value="MT1864/Rv1816-like_C"/>
</dbReference>
<protein>
    <submittedName>
        <fullName evidence="4">WHG domain-containing protein</fullName>
    </submittedName>
</protein>
<dbReference type="SUPFAM" id="SSF46689">
    <property type="entry name" value="Homeodomain-like"/>
    <property type="match status" value="1"/>
</dbReference>
<dbReference type="Gene3D" id="1.10.357.10">
    <property type="entry name" value="Tetracycline Repressor, domain 2"/>
    <property type="match status" value="1"/>
</dbReference>
<reference evidence="4 5" key="1">
    <citation type="submission" date="2020-08" db="EMBL/GenBank/DDBJ databases">
        <title>Cohnella phylogeny.</title>
        <authorList>
            <person name="Dunlap C."/>
        </authorList>
    </citation>
    <scope>NUCLEOTIDE SEQUENCE [LARGE SCALE GENOMIC DNA]</scope>
    <source>
        <strain evidence="4 5">DSM 28246</strain>
    </source>
</reference>
<dbReference type="AlphaFoldDB" id="A0A7X0RT93"/>
<name>A0A7X0RT93_9BACL</name>
<keyword evidence="1" id="KW-0805">Transcription regulation</keyword>
<proteinExistence type="predicted"/>
<keyword evidence="2" id="KW-0804">Transcription</keyword>
<comment type="caution">
    <text evidence="4">The sequence shown here is derived from an EMBL/GenBank/DDBJ whole genome shotgun (WGS) entry which is preliminary data.</text>
</comment>
<evidence type="ECO:0000259" key="3">
    <source>
        <dbReference type="Pfam" id="PF13305"/>
    </source>
</evidence>
<dbReference type="Proteomes" id="UP000547209">
    <property type="component" value="Unassembled WGS sequence"/>
</dbReference>
<evidence type="ECO:0000256" key="2">
    <source>
        <dbReference type="ARBA" id="ARBA00023163"/>
    </source>
</evidence>
<dbReference type="Pfam" id="PF13305">
    <property type="entry name" value="TetR_C_33"/>
    <property type="match status" value="1"/>
</dbReference>
<dbReference type="InterPro" id="IPR009057">
    <property type="entry name" value="Homeodomain-like_sf"/>
</dbReference>